<keyword evidence="2" id="KW-0472">Membrane</keyword>
<feature type="compositionally biased region" description="Basic and acidic residues" evidence="1">
    <location>
        <begin position="279"/>
        <end position="288"/>
    </location>
</feature>
<evidence type="ECO:0000256" key="2">
    <source>
        <dbReference type="SAM" id="Phobius"/>
    </source>
</evidence>
<dbReference type="Proteomes" id="UP000007077">
    <property type="component" value="Plasmid pHP-187"/>
</dbReference>
<evidence type="ECO:0000256" key="1">
    <source>
        <dbReference type="SAM" id="MobiDB-lite"/>
    </source>
</evidence>
<dbReference type="PATRIC" id="fig|225937.3.peg.4246"/>
<evidence type="ECO:0000313" key="5">
    <source>
        <dbReference type="Proteomes" id="UP000007077"/>
    </source>
</evidence>
<reference evidence="4 5" key="1">
    <citation type="journal article" date="2010" name="Stand. Genomic Sci.">
        <title>Complete genome sequence of Marinobacter adhaerens type strain (HP15), a diatom-interacting marine microorganism.</title>
        <authorList>
            <person name="Gardes A."/>
            <person name="Kaeppel E."/>
            <person name="Shehzad A."/>
            <person name="Seebah S."/>
            <person name="Teeling H."/>
            <person name="Yarza P."/>
            <person name="Glockner F.O."/>
            <person name="Grossart H.P."/>
            <person name="Ullrich M.S."/>
        </authorList>
    </citation>
    <scope>NUCLEOTIDE SEQUENCE [LARGE SCALE GENOMIC DNA]</scope>
    <source>
        <strain evidence="5">DSM 23420 / HP15</strain>
        <plasmid evidence="5">Plasmid pHP-187</plasmid>
    </source>
</reference>
<keyword evidence="2" id="KW-0812">Transmembrane</keyword>
<feature type="transmembrane region" description="Helical" evidence="2">
    <location>
        <begin position="6"/>
        <end position="27"/>
    </location>
</feature>
<dbReference type="HOGENOM" id="CLU_972554_0_0_6"/>
<dbReference type="RefSeq" id="WP_014579292.1">
    <property type="nucleotide sequence ID" value="NC_017507.1"/>
</dbReference>
<sequence>MNFRFVHAVPALVLSLIAISLAVYGLLLDTPGTARQMSSLASEGQVQRPTEEPELPSFTYVIAKQTLQAGEVLERTAVMAVESTEELEGLVELESLPFGEPLTARVDKGLPISRSLLELQNPVQQLLERGHKAVAVELTNLSSVGGLIRPGDSVDIFASFSEEDGASAVSTRLFSAIPVLAVRGATSVTDDLDDDERRRNPTMVLAIPESDMSKLTLALSESRLTFAATKPIEEDPVSTVTAGVDNEAMQINPEPLVAFTTDIRPKQPAESATNPQQRPKQEAVEEQRREILVFEGSSSRSVYVQ</sequence>
<dbReference type="InterPro" id="IPR017592">
    <property type="entry name" value="Pilus_assmbl_Flp-typ_CpaB"/>
</dbReference>
<keyword evidence="4" id="KW-0614">Plasmid</keyword>
<evidence type="ECO:0000313" key="4">
    <source>
        <dbReference type="EMBL" id="ADQ00003.1"/>
    </source>
</evidence>
<dbReference type="KEGG" id="mad:HP15_p187g6"/>
<protein>
    <submittedName>
        <fullName evidence="4">Pilus assembly, Flp-type CpaB</fullName>
    </submittedName>
</protein>
<dbReference type="Pfam" id="PF16976">
    <property type="entry name" value="RcpC"/>
    <property type="match status" value="1"/>
</dbReference>
<evidence type="ECO:0000259" key="3">
    <source>
        <dbReference type="Pfam" id="PF16976"/>
    </source>
</evidence>
<dbReference type="NCBIfam" id="TIGR03177">
    <property type="entry name" value="pilus_cpaB"/>
    <property type="match status" value="1"/>
</dbReference>
<feature type="region of interest" description="Disordered" evidence="1">
    <location>
        <begin position="263"/>
        <end position="288"/>
    </location>
</feature>
<accession>E4PRW8</accession>
<geneLocation type="plasmid" evidence="4 5">
    <name>pHP-187</name>
</geneLocation>
<gene>
    <name evidence="4" type="ordered locus">HP15_p187g6</name>
</gene>
<dbReference type="AlphaFoldDB" id="E4PRW8"/>
<dbReference type="InterPro" id="IPR031571">
    <property type="entry name" value="RcpC_dom"/>
</dbReference>
<organism evidence="4 5">
    <name type="scientific">Marinobacter adhaerens (strain DSM 23420 / HP15)</name>
    <dbReference type="NCBI Taxonomy" id="225937"/>
    <lineage>
        <taxon>Bacteria</taxon>
        <taxon>Pseudomonadati</taxon>
        <taxon>Pseudomonadota</taxon>
        <taxon>Gammaproteobacteria</taxon>
        <taxon>Pseudomonadales</taxon>
        <taxon>Marinobacteraceae</taxon>
        <taxon>Marinobacter</taxon>
    </lineage>
</organism>
<proteinExistence type="predicted"/>
<feature type="domain" description="Flp pilus assembly protein RcpC/CpaB" evidence="3">
    <location>
        <begin position="124"/>
        <end position="227"/>
    </location>
</feature>
<name>E4PRW8_MARAH</name>
<reference evidence="5" key="2">
    <citation type="submission" date="2010-02" db="EMBL/GenBank/DDBJ databases">
        <title>Complete genome sequence of Marinobacter adhaerens type strain (HP15).</title>
        <authorList>
            <person name="Gaerdes A.A.M."/>
            <person name="Kaeppel E."/>
            <person name="Shezad A."/>
            <person name="Seebah S."/>
            <person name="Teeling H."/>
            <person name="Yarza P."/>
            <person name="Gloeckner F.O."/>
            <person name="Ullrich M.S."/>
        </authorList>
    </citation>
    <scope>NUCLEOTIDE SEQUENCE [LARGE SCALE GENOMIC DNA]</scope>
    <source>
        <strain evidence="5">DSM 23420 / HP15</strain>
        <plasmid evidence="5">Plasmid pHP-187</plasmid>
    </source>
</reference>
<keyword evidence="2" id="KW-1133">Transmembrane helix</keyword>
<dbReference type="EMBL" id="CP001980">
    <property type="protein sequence ID" value="ADQ00003.1"/>
    <property type="molecule type" value="Genomic_DNA"/>
</dbReference>